<comment type="caution">
    <text evidence="6">The sequence shown here is derived from an EMBL/GenBank/DDBJ whole genome shotgun (WGS) entry which is preliminary data.</text>
</comment>
<feature type="region of interest" description="Disordered" evidence="3">
    <location>
        <begin position="115"/>
        <end position="156"/>
    </location>
</feature>
<feature type="compositionally biased region" description="Low complexity" evidence="3">
    <location>
        <begin position="435"/>
        <end position="446"/>
    </location>
</feature>
<dbReference type="PANTHER" id="PTHR23113">
    <property type="entry name" value="GUANINE NUCLEOTIDE EXCHANGE FACTOR"/>
    <property type="match status" value="1"/>
</dbReference>
<dbReference type="AlphaFoldDB" id="A0AAW0FVC4"/>
<feature type="domain" description="N-terminal Ras-GEF" evidence="5">
    <location>
        <begin position="500"/>
        <end position="632"/>
    </location>
</feature>
<dbReference type="SMART" id="SM00229">
    <property type="entry name" value="RasGEFN"/>
    <property type="match status" value="1"/>
</dbReference>
<evidence type="ECO:0000313" key="7">
    <source>
        <dbReference type="Proteomes" id="UP001385951"/>
    </source>
</evidence>
<dbReference type="PANTHER" id="PTHR23113:SF368">
    <property type="entry name" value="CELL DIVISION CONTROL PROTEIN 25"/>
    <property type="match status" value="1"/>
</dbReference>
<feature type="region of interest" description="Disordered" evidence="3">
    <location>
        <begin position="981"/>
        <end position="1002"/>
    </location>
</feature>
<feature type="region of interest" description="Disordered" evidence="3">
    <location>
        <begin position="422"/>
        <end position="446"/>
    </location>
</feature>
<dbReference type="Pfam" id="PF00617">
    <property type="entry name" value="RasGEF"/>
    <property type="match status" value="1"/>
</dbReference>
<dbReference type="Gene3D" id="1.20.870.10">
    <property type="entry name" value="Son of sevenless (SoS) protein Chain: S domain 1"/>
    <property type="match status" value="1"/>
</dbReference>
<dbReference type="InterPro" id="IPR000651">
    <property type="entry name" value="Ras-like_Gua-exchang_fac_N"/>
</dbReference>
<evidence type="ECO:0000256" key="2">
    <source>
        <dbReference type="PROSITE-ProRule" id="PRU00168"/>
    </source>
</evidence>
<dbReference type="GO" id="GO:0007265">
    <property type="term" value="P:Ras protein signal transduction"/>
    <property type="evidence" value="ECO:0007669"/>
    <property type="project" value="TreeGrafter"/>
</dbReference>
<feature type="compositionally biased region" description="Low complexity" evidence="3">
    <location>
        <begin position="188"/>
        <end position="219"/>
    </location>
</feature>
<dbReference type="Pfam" id="PF00618">
    <property type="entry name" value="RasGEF_N"/>
    <property type="match status" value="1"/>
</dbReference>
<dbReference type="SUPFAM" id="SSF48366">
    <property type="entry name" value="Ras GEF"/>
    <property type="match status" value="1"/>
</dbReference>
<dbReference type="EMBL" id="JASBNA010000040">
    <property type="protein sequence ID" value="KAK7681513.1"/>
    <property type="molecule type" value="Genomic_DNA"/>
</dbReference>
<dbReference type="PROSITE" id="PS50009">
    <property type="entry name" value="RASGEF_CAT"/>
    <property type="match status" value="1"/>
</dbReference>
<name>A0AAW0FVC4_9APHY</name>
<dbReference type="GO" id="GO:0005085">
    <property type="term" value="F:guanyl-nucleotide exchange factor activity"/>
    <property type="evidence" value="ECO:0007669"/>
    <property type="project" value="UniProtKB-KW"/>
</dbReference>
<feature type="region of interest" description="Disordered" evidence="3">
    <location>
        <begin position="870"/>
        <end position="906"/>
    </location>
</feature>
<dbReference type="GO" id="GO:0005886">
    <property type="term" value="C:plasma membrane"/>
    <property type="evidence" value="ECO:0007669"/>
    <property type="project" value="TreeGrafter"/>
</dbReference>
<feature type="region of interest" description="Disordered" evidence="3">
    <location>
        <begin position="1"/>
        <end position="67"/>
    </location>
</feature>
<evidence type="ECO:0000313" key="6">
    <source>
        <dbReference type="EMBL" id="KAK7681513.1"/>
    </source>
</evidence>
<gene>
    <name evidence="6" type="ORF">QCA50_015245</name>
</gene>
<keyword evidence="7" id="KW-1185">Reference proteome</keyword>
<protein>
    <recommendedName>
        <fullName evidence="8">Ras GEF</fullName>
    </recommendedName>
</protein>
<feature type="compositionally biased region" description="Polar residues" evidence="3">
    <location>
        <begin position="119"/>
        <end position="140"/>
    </location>
</feature>
<feature type="compositionally biased region" description="Polar residues" evidence="3">
    <location>
        <begin position="23"/>
        <end position="39"/>
    </location>
</feature>
<dbReference type="CDD" id="cd06224">
    <property type="entry name" value="REM"/>
    <property type="match status" value="1"/>
</dbReference>
<keyword evidence="1 2" id="KW-0344">Guanine-nucleotide releasing factor</keyword>
<evidence type="ECO:0000259" key="5">
    <source>
        <dbReference type="PROSITE" id="PS50212"/>
    </source>
</evidence>
<dbReference type="Proteomes" id="UP001385951">
    <property type="component" value="Unassembled WGS sequence"/>
</dbReference>
<organism evidence="6 7">
    <name type="scientific">Cerrena zonata</name>
    <dbReference type="NCBI Taxonomy" id="2478898"/>
    <lineage>
        <taxon>Eukaryota</taxon>
        <taxon>Fungi</taxon>
        <taxon>Dikarya</taxon>
        <taxon>Basidiomycota</taxon>
        <taxon>Agaricomycotina</taxon>
        <taxon>Agaricomycetes</taxon>
        <taxon>Polyporales</taxon>
        <taxon>Cerrenaceae</taxon>
        <taxon>Cerrena</taxon>
    </lineage>
</organism>
<feature type="domain" description="Ras-GEF" evidence="4">
    <location>
        <begin position="704"/>
        <end position="979"/>
    </location>
</feature>
<evidence type="ECO:0000256" key="3">
    <source>
        <dbReference type="SAM" id="MobiDB-lite"/>
    </source>
</evidence>
<evidence type="ECO:0000256" key="1">
    <source>
        <dbReference type="ARBA" id="ARBA00022658"/>
    </source>
</evidence>
<evidence type="ECO:0008006" key="8">
    <source>
        <dbReference type="Google" id="ProtNLM"/>
    </source>
</evidence>
<dbReference type="InterPro" id="IPR001895">
    <property type="entry name" value="RASGEF_cat_dom"/>
</dbReference>
<dbReference type="SMART" id="SM00147">
    <property type="entry name" value="RasGEF"/>
    <property type="match status" value="1"/>
</dbReference>
<dbReference type="InterPro" id="IPR023578">
    <property type="entry name" value="Ras_GEF_dom_sf"/>
</dbReference>
<dbReference type="InterPro" id="IPR008937">
    <property type="entry name" value="Ras-like_GEF"/>
</dbReference>
<sequence length="1002" mass="112832">MIPQPSRQVKVGVVTPNRHRRPSTAQSPNHINHSNSSLGEPSRSLPHMSSWSSGSTDWPSPSAPHNDHYMSRPIIRLHIGEVTSEIPKERTPSPLSLPSISPLRILRKATPPLLDDESLTNTIKPQGSKSSLSFKLNPSHSGEESPKSRVKRLRTEGILDQPLGVAIKKRLRSNSLASSSHYPASLVGPSKGRSSPSSPLSRSPSQSPKLSPTSPSSTPGQFVSNVLRRLPSRLQPSVPSFEDPEIGLREILETYSMAQLALESKDVAKAQGYFKGFRFGIEQREKEVEAGAKVILETLEYQQAKRDLHFHRDVLLHAVDTLGDTSQLNDTDPFERASDILEMLWGSFKHYLLAVESALNAYREEMFAQFGYTSRKTDEIIATQLQKVATCHEQANNFQVMKAKLFAYLHLLAGTNSPGSKLIKKRPLTRDRSRSLSSNNSNPSSEITSEILTGAAIGRTKISLRDSLLIMSGSSTASWAASWAVKIDRPKADTEVKLNVEDVVVSATLAQYVRLLTDTVEVCADDYASQLDTFFLNFRQFTTPKTLFKTLVARYNELPPSGLNKAQLSAWNRYHRHAKLLTVKMILWWTEWYWVAPEDESILRRIIKFTHKRLATDPHFHSGLAELVATNICRNSSPSNNPHASACYSKRFQRTLMRYAQPPPPDSVAETGFEQRIQEFRQFVKTGGLGWDHINIGMFGGAGGAREIARALTIMENDIFHKMLPEDVARFYEGGDHPPALEEWTKFTNSLSLWPVHEVLKHSDPQAQAKTFMIFVEIAAHCRRLRNFSSTLGLVTGLKLNPFNPLKRMHGMVDKQHHKILQELHEFLGNAKSYHAELRQRGPAIPTVYRIRRAATTYWSQSKLNIKPKVVSSSERAGGTPCAESANPDPSGTSEGASVVVDRSSEEVKEEDMIPVLYYQKMRNVVSEVERYYGDFHLTKVDVIHQWIDFHRKPVDVEINEFEKKKDELYKRSCEREPPEQLVGSCNRVEHRYKPTGRPPTR</sequence>
<proteinExistence type="predicted"/>
<dbReference type="PROSITE" id="PS50212">
    <property type="entry name" value="RASGEF_NTER"/>
    <property type="match status" value="1"/>
</dbReference>
<dbReference type="InterPro" id="IPR036964">
    <property type="entry name" value="RASGEF_cat_dom_sf"/>
</dbReference>
<dbReference type="Gene3D" id="1.10.840.10">
    <property type="entry name" value="Ras guanine-nucleotide exchange factors catalytic domain"/>
    <property type="match status" value="1"/>
</dbReference>
<feature type="compositionally biased region" description="Basic and acidic residues" evidence="3">
    <location>
        <begin position="141"/>
        <end position="156"/>
    </location>
</feature>
<feature type="compositionally biased region" description="Low complexity" evidence="3">
    <location>
        <begin position="49"/>
        <end position="60"/>
    </location>
</feature>
<feature type="region of interest" description="Disordered" evidence="3">
    <location>
        <begin position="178"/>
        <end position="222"/>
    </location>
</feature>
<reference evidence="6 7" key="1">
    <citation type="submission" date="2022-09" db="EMBL/GenBank/DDBJ databases">
        <authorList>
            <person name="Palmer J.M."/>
        </authorList>
    </citation>
    <scope>NUCLEOTIDE SEQUENCE [LARGE SCALE GENOMIC DNA]</scope>
    <source>
        <strain evidence="6 7">DSM 7382</strain>
    </source>
</reference>
<accession>A0AAW0FVC4</accession>
<evidence type="ECO:0000259" key="4">
    <source>
        <dbReference type="PROSITE" id="PS50009"/>
    </source>
</evidence>